<dbReference type="InterPro" id="IPR019141">
    <property type="entry name" value="DUF2045"/>
</dbReference>
<gene>
    <name evidence="1" type="ORF">BTMF_LOCUS9846</name>
</gene>
<proteinExistence type="predicted"/>
<protein>
    <submittedName>
        <fullName evidence="3">DDE_Tnp_1_7 domain-containing protein</fullName>
    </submittedName>
</protein>
<evidence type="ECO:0000313" key="1">
    <source>
        <dbReference type="EMBL" id="VDO33402.1"/>
    </source>
</evidence>
<dbReference type="AlphaFoldDB" id="A0A0R3QVR0"/>
<dbReference type="Pfam" id="PF09741">
    <property type="entry name" value="DUF2045"/>
    <property type="match status" value="1"/>
</dbReference>
<evidence type="ECO:0000313" key="2">
    <source>
        <dbReference type="Proteomes" id="UP000280834"/>
    </source>
</evidence>
<dbReference type="STRING" id="42155.A0A0R3QVR0"/>
<accession>A0A0R3QVR0</accession>
<reference evidence="1 2" key="2">
    <citation type="submission" date="2018-11" db="EMBL/GenBank/DDBJ databases">
        <authorList>
            <consortium name="Pathogen Informatics"/>
        </authorList>
    </citation>
    <scope>NUCLEOTIDE SEQUENCE [LARGE SCALE GENOMIC DNA]</scope>
</reference>
<dbReference type="Proteomes" id="UP000280834">
    <property type="component" value="Unassembled WGS sequence"/>
</dbReference>
<sequence length="169" mass="19671">MNEGCDTLKNTHKATASDHCTSFDELLKRISNLRQNQLTFDKGYEVISNHERKWCKLFADFIAGNAYCNAKNYASHSDDMLWYVSIQQISRDFCIGQGDGQLQVYRRESPNKPVLNDPSINWEETVCLNLILQQVRSTEMLHPVMCRTFDISQISYLRLKCKVEFMFLT</sequence>
<dbReference type="WBParaSite" id="BTMF_0001181801-mRNA-1">
    <property type="protein sequence ID" value="BTMF_0001181801-mRNA-1"/>
    <property type="gene ID" value="BTMF_0001181801"/>
</dbReference>
<name>A0A0R3QVR0_9BILA</name>
<dbReference type="PANTHER" id="PTHR21477">
    <property type="entry name" value="ZGC:172139"/>
    <property type="match status" value="1"/>
</dbReference>
<reference evidence="3" key="1">
    <citation type="submission" date="2017-02" db="UniProtKB">
        <authorList>
            <consortium name="WormBaseParasite"/>
        </authorList>
    </citation>
    <scope>IDENTIFICATION</scope>
</reference>
<dbReference type="PANTHER" id="PTHR21477:SF13">
    <property type="entry name" value="KIAA0930"/>
    <property type="match status" value="1"/>
</dbReference>
<keyword evidence="2" id="KW-1185">Reference proteome</keyword>
<evidence type="ECO:0000313" key="3">
    <source>
        <dbReference type="WBParaSite" id="BTMF_0001181801-mRNA-1"/>
    </source>
</evidence>
<dbReference type="EMBL" id="UZAG01017196">
    <property type="protein sequence ID" value="VDO33402.1"/>
    <property type="molecule type" value="Genomic_DNA"/>
</dbReference>
<organism evidence="3">
    <name type="scientific">Brugia timori</name>
    <dbReference type="NCBI Taxonomy" id="42155"/>
    <lineage>
        <taxon>Eukaryota</taxon>
        <taxon>Metazoa</taxon>
        <taxon>Ecdysozoa</taxon>
        <taxon>Nematoda</taxon>
        <taxon>Chromadorea</taxon>
        <taxon>Rhabditida</taxon>
        <taxon>Spirurina</taxon>
        <taxon>Spiruromorpha</taxon>
        <taxon>Filarioidea</taxon>
        <taxon>Onchocercidae</taxon>
        <taxon>Brugia</taxon>
    </lineage>
</organism>